<evidence type="ECO:0000313" key="5">
    <source>
        <dbReference type="Proteomes" id="UP000029108"/>
    </source>
</evidence>
<feature type="region of interest" description="Disordered" evidence="1">
    <location>
        <begin position="43"/>
        <end position="62"/>
    </location>
</feature>
<dbReference type="Pfam" id="PF03372">
    <property type="entry name" value="Exo_endo_phos"/>
    <property type="match status" value="1"/>
</dbReference>
<proteinExistence type="predicted"/>
<reference evidence="4 5" key="1">
    <citation type="submission" date="2014-03" db="EMBL/GenBank/DDBJ databases">
        <title>Genomics of Bifidobacteria.</title>
        <authorList>
            <person name="Ventura M."/>
            <person name="Milani C."/>
            <person name="Lugli G.A."/>
        </authorList>
    </citation>
    <scope>NUCLEOTIDE SEQUENCE [LARGE SCALE GENOMIC DNA]</scope>
    <source>
        <strain evidence="4 5">DSM 23969</strain>
    </source>
</reference>
<dbReference type="AlphaFoldDB" id="A0A087A2N9"/>
<dbReference type="SUPFAM" id="SSF56219">
    <property type="entry name" value="DNase I-like"/>
    <property type="match status" value="1"/>
</dbReference>
<keyword evidence="2" id="KW-0812">Transmembrane</keyword>
<protein>
    <submittedName>
        <fullName evidence="4">Endonuclease</fullName>
    </submittedName>
</protein>
<feature type="region of interest" description="Disordered" evidence="1">
    <location>
        <begin position="130"/>
        <end position="150"/>
    </location>
</feature>
<comment type="caution">
    <text evidence="4">The sequence shown here is derived from an EMBL/GenBank/DDBJ whole genome shotgun (WGS) entry which is preliminary data.</text>
</comment>
<feature type="transmembrane region" description="Helical" evidence="2">
    <location>
        <begin position="163"/>
        <end position="181"/>
    </location>
</feature>
<keyword evidence="4" id="KW-0378">Hydrolase</keyword>
<dbReference type="InterPro" id="IPR036691">
    <property type="entry name" value="Endo/exonu/phosph_ase_sf"/>
</dbReference>
<keyword evidence="5" id="KW-1185">Reference proteome</keyword>
<dbReference type="InterPro" id="IPR005135">
    <property type="entry name" value="Endo/exonuclease/phosphatase"/>
</dbReference>
<name>A0A087A2N9_9BIFI</name>
<keyword evidence="2" id="KW-1133">Transmembrane helix</keyword>
<evidence type="ECO:0000313" key="4">
    <source>
        <dbReference type="EMBL" id="KFI53039.1"/>
    </source>
</evidence>
<evidence type="ECO:0000259" key="3">
    <source>
        <dbReference type="Pfam" id="PF03372"/>
    </source>
</evidence>
<dbReference type="Gene3D" id="3.60.10.10">
    <property type="entry name" value="Endonuclease/exonuclease/phosphatase"/>
    <property type="match status" value="1"/>
</dbReference>
<feature type="transmembrane region" description="Helical" evidence="2">
    <location>
        <begin position="218"/>
        <end position="234"/>
    </location>
</feature>
<keyword evidence="4" id="KW-0255">Endonuclease</keyword>
<accession>A0A087A2N9</accession>
<dbReference type="GO" id="GO:0004519">
    <property type="term" value="F:endonuclease activity"/>
    <property type="evidence" value="ECO:0007669"/>
    <property type="project" value="UniProtKB-KW"/>
</dbReference>
<feature type="domain" description="Endonuclease/exonuclease/phosphatase" evidence="3">
    <location>
        <begin position="268"/>
        <end position="476"/>
    </location>
</feature>
<evidence type="ECO:0000256" key="1">
    <source>
        <dbReference type="SAM" id="MobiDB-lite"/>
    </source>
</evidence>
<evidence type="ECO:0000256" key="2">
    <source>
        <dbReference type="SAM" id="Phobius"/>
    </source>
</evidence>
<keyword evidence="2" id="KW-0472">Membrane</keyword>
<gene>
    <name evidence="4" type="ORF">BBIA_1015</name>
</gene>
<dbReference type="Proteomes" id="UP000029108">
    <property type="component" value="Unassembled WGS sequence"/>
</dbReference>
<organism evidence="4 5">
    <name type="scientific">Bifidobacterium biavatii DSM 23969</name>
    <dbReference type="NCBI Taxonomy" id="1437608"/>
    <lineage>
        <taxon>Bacteria</taxon>
        <taxon>Bacillati</taxon>
        <taxon>Actinomycetota</taxon>
        <taxon>Actinomycetes</taxon>
        <taxon>Bifidobacteriales</taxon>
        <taxon>Bifidobacteriaceae</taxon>
        <taxon>Bifidobacterium</taxon>
    </lineage>
</organism>
<sequence>MRFAGNDGARARMRHCKDGRCRCGSCEWFMRMCGRPLAARYGGGGKERDAHGSNGKRCSQIGKRPIGRTRKRHGRCRTLLASRHGGRGTGFRTFRAIQCRPDSRQIDRHVIRQIVTAPGVRPFRRRFRPDEASRRTGHSGRFGRSGRGSTGVSSSLWRRVAGVLAWMLAVASLLGSVARVLPADLQALPYMPVLIAVTPWFALSAIVALVFAWVGKHWIAMLLAIVCIVAQAWWQRPFFSPSDRLSPAAIAAVSGASANTRDVYARVMTCNVYKGRADAASIVKLVSEQRVEILALQETTDEFVRALDDAGIRDYLPYSQVSTSDGVYGNGLWSATPLGDPADDDVNSSASFMPGGTVEFDGTDVRFVSVHTTSPTRGYWRQWKRSLDELGLMRAHEGSRYVFMGDFNATTDHAPFRDFLGNRFSDAAQQAGRGFTFTWPADRFPLPRFAGIDHVVLDKGMTAGQLQVKQIPGSDHAALLATIAVK</sequence>
<dbReference type="EMBL" id="JGYN01000003">
    <property type="protein sequence ID" value="KFI53039.1"/>
    <property type="molecule type" value="Genomic_DNA"/>
</dbReference>
<feature type="transmembrane region" description="Helical" evidence="2">
    <location>
        <begin position="187"/>
        <end position="211"/>
    </location>
</feature>
<dbReference type="eggNOG" id="COG3568">
    <property type="taxonomic scope" value="Bacteria"/>
</dbReference>
<keyword evidence="4" id="KW-0540">Nuclease</keyword>
<dbReference type="STRING" id="1437608.GCA_000771645_01733"/>